<gene>
    <name evidence="1" type="ORF">CUN61_14690</name>
</gene>
<dbReference type="AlphaFoldDB" id="A0A4P6G178"/>
<evidence type="ECO:0000313" key="1">
    <source>
        <dbReference type="EMBL" id="QAY85165.1"/>
    </source>
</evidence>
<reference evidence="1 2" key="1">
    <citation type="submission" date="2017-11" db="EMBL/GenBank/DDBJ databases">
        <title>Genome sequence of Pseudomonas arsenicoxydans ACM1.</title>
        <authorList>
            <person name="Nascimento F.X."/>
        </authorList>
    </citation>
    <scope>NUCLEOTIDE SEQUENCE [LARGE SCALE GENOMIC DNA]</scope>
    <source>
        <strain evidence="1 2">ACM1</strain>
    </source>
</reference>
<accession>A0A4P6G178</accession>
<organism evidence="1 2">
    <name type="scientific">Pseudomonas arsenicoxydans</name>
    <dbReference type="NCBI Taxonomy" id="702115"/>
    <lineage>
        <taxon>Bacteria</taxon>
        <taxon>Pseudomonadati</taxon>
        <taxon>Pseudomonadota</taxon>
        <taxon>Gammaproteobacteria</taxon>
        <taxon>Pseudomonadales</taxon>
        <taxon>Pseudomonadaceae</taxon>
        <taxon>Pseudomonas</taxon>
    </lineage>
</organism>
<evidence type="ECO:0000313" key="2">
    <source>
        <dbReference type="Proteomes" id="UP000291121"/>
    </source>
</evidence>
<proteinExistence type="predicted"/>
<name>A0A4P6G178_9PSED</name>
<dbReference type="Proteomes" id="UP000291121">
    <property type="component" value="Chromosome"/>
</dbReference>
<dbReference type="EMBL" id="CP024767">
    <property type="protein sequence ID" value="QAY85165.1"/>
    <property type="molecule type" value="Genomic_DNA"/>
</dbReference>
<protein>
    <submittedName>
        <fullName evidence="1">Uncharacterized protein</fullName>
    </submittedName>
</protein>
<sequence length="64" mass="7321">MSFSKNRARILPDLRLQKAGNFTFVSLCMTIVANLCRKAGKAFAHCWQKAKLQIIQCDLRQHLS</sequence>
<keyword evidence="2" id="KW-1185">Reference proteome</keyword>